<organism evidence="1 2">
    <name type="scientific">Passalora fulva</name>
    <name type="common">Tomato leaf mold</name>
    <name type="synonym">Cladosporium fulvum</name>
    <dbReference type="NCBI Taxonomy" id="5499"/>
    <lineage>
        <taxon>Eukaryota</taxon>
        <taxon>Fungi</taxon>
        <taxon>Dikarya</taxon>
        <taxon>Ascomycota</taxon>
        <taxon>Pezizomycotina</taxon>
        <taxon>Dothideomycetes</taxon>
        <taxon>Dothideomycetidae</taxon>
        <taxon>Mycosphaerellales</taxon>
        <taxon>Mycosphaerellaceae</taxon>
        <taxon>Fulvia</taxon>
    </lineage>
</organism>
<dbReference type="AlphaFoldDB" id="A0A9Q8URQ9"/>
<dbReference type="EMBL" id="CP090169">
    <property type="protein sequence ID" value="UJO19990.1"/>
    <property type="molecule type" value="Genomic_DNA"/>
</dbReference>
<protein>
    <submittedName>
        <fullName evidence="1">Uncharacterized protein</fullName>
    </submittedName>
</protein>
<name>A0A9Q8URQ9_PASFU</name>
<keyword evidence="2" id="KW-1185">Reference proteome</keyword>
<dbReference type="GeneID" id="71990264"/>
<gene>
    <name evidence="1" type="ORF">CLAFUR5_10386</name>
</gene>
<dbReference type="RefSeq" id="XP_047764356.1">
    <property type="nucleotide sequence ID" value="XM_047909534.1"/>
</dbReference>
<evidence type="ECO:0000313" key="1">
    <source>
        <dbReference type="EMBL" id="UJO19990.1"/>
    </source>
</evidence>
<proteinExistence type="predicted"/>
<dbReference type="Proteomes" id="UP000756132">
    <property type="component" value="Chromosome 7"/>
</dbReference>
<dbReference type="InterPro" id="IPR027417">
    <property type="entry name" value="P-loop_NTPase"/>
</dbReference>
<dbReference type="Gene3D" id="3.40.50.300">
    <property type="entry name" value="P-loop containing nucleotide triphosphate hydrolases"/>
    <property type="match status" value="1"/>
</dbReference>
<sequence>MGRLIDEDEAIATRNLKVCCIGLPSTSLAIALESLGYRTYHGFEYVRKGRRDMDLLLEALTLKYTPDAYT</sequence>
<dbReference type="InterPro" id="IPR040632">
    <property type="entry name" value="Sulfotransfer_4"/>
</dbReference>
<reference evidence="1" key="1">
    <citation type="submission" date="2021-12" db="EMBL/GenBank/DDBJ databases">
        <authorList>
            <person name="Zaccaron A."/>
            <person name="Stergiopoulos I."/>
        </authorList>
    </citation>
    <scope>NUCLEOTIDE SEQUENCE</scope>
    <source>
        <strain evidence="1">Race5_Kim</strain>
    </source>
</reference>
<dbReference type="KEGG" id="ffu:CLAFUR5_10386"/>
<reference evidence="1" key="2">
    <citation type="journal article" date="2022" name="Microb. Genom.">
        <title>A chromosome-scale genome assembly of the tomato pathogen Cladosporium fulvum reveals a compartmentalized genome architecture and the presence of a dispensable chromosome.</title>
        <authorList>
            <person name="Zaccaron A.Z."/>
            <person name="Chen L.H."/>
            <person name="Samaras A."/>
            <person name="Stergiopoulos I."/>
        </authorList>
    </citation>
    <scope>NUCLEOTIDE SEQUENCE</scope>
    <source>
        <strain evidence="1">Race5_Kim</strain>
    </source>
</reference>
<dbReference type="Pfam" id="PF17784">
    <property type="entry name" value="Sulfotransfer_4"/>
    <property type="match status" value="1"/>
</dbReference>
<evidence type="ECO:0000313" key="2">
    <source>
        <dbReference type="Proteomes" id="UP000756132"/>
    </source>
</evidence>
<accession>A0A9Q8URQ9</accession>